<feature type="region of interest" description="Disordered" evidence="1">
    <location>
        <begin position="59"/>
        <end position="92"/>
    </location>
</feature>
<dbReference type="Proteomes" id="UP000001036">
    <property type="component" value="Chromosome"/>
</dbReference>
<dbReference type="HOGENOM" id="CLU_027719_2_2_6"/>
<gene>
    <name evidence="2" type="ordered locus">CJA_2848</name>
</gene>
<dbReference type="SUPFAM" id="SSF49482">
    <property type="entry name" value="Aromatic compound dioxygenase"/>
    <property type="match status" value="1"/>
</dbReference>
<dbReference type="EMBL" id="CP000934">
    <property type="protein sequence ID" value="ACE86099.1"/>
    <property type="molecule type" value="Genomic_DNA"/>
</dbReference>
<dbReference type="eggNOG" id="COG3485">
    <property type="taxonomic scope" value="Bacteria"/>
</dbReference>
<dbReference type="OrthoDB" id="9805815at2"/>
<dbReference type="AlphaFoldDB" id="B3PC34"/>
<dbReference type="KEGG" id="cja:CJA_2848"/>
<dbReference type="PANTHER" id="PTHR34315">
    <property type="match status" value="1"/>
</dbReference>
<feature type="region of interest" description="Disordered" evidence="1">
    <location>
        <begin position="1"/>
        <end position="27"/>
    </location>
</feature>
<evidence type="ECO:0000313" key="2">
    <source>
        <dbReference type="EMBL" id="ACE86099.1"/>
    </source>
</evidence>
<dbReference type="InterPro" id="IPR015889">
    <property type="entry name" value="Intradiol_dOase_core"/>
</dbReference>
<dbReference type="CDD" id="cd03457">
    <property type="entry name" value="intradiol_dioxygenase_like"/>
    <property type="match status" value="1"/>
</dbReference>
<keyword evidence="2" id="KW-0560">Oxidoreductase</keyword>
<accession>B3PC34</accession>
<sequence length="285" mass="29890">MNSLDNNSASRDLQPTTTSTPSYNLHDPHRRKALGALGLFGLAGAAGLISCGGGSSGSNSTGTSSATTSSSTTSSSATTSSIATSSSSSGSGSCVVIPTETIGPYPLSTLLDNSLILRENIAEDKTGVPLQVKLKLVNVNNSCTPVSAYVYIWHCDKDGNYSGYTTEVGKTYCRGIQYTDTDGVASFTTVYPGWYAGRITHIHFQIFLTNYGSNAQSSKISQMAFPQDITRAVYNSTLYTKGQNTSVTSFATDNVFSDGVEYQLATVTGSVSDGYVAELEVGLAL</sequence>
<keyword evidence="3" id="KW-1185">Reference proteome</keyword>
<evidence type="ECO:0000256" key="1">
    <source>
        <dbReference type="SAM" id="MobiDB-lite"/>
    </source>
</evidence>
<keyword evidence="2" id="KW-0223">Dioxygenase</keyword>
<proteinExistence type="predicted"/>
<dbReference type="Gene3D" id="2.60.130.10">
    <property type="entry name" value="Aromatic compound dioxygenase"/>
    <property type="match status" value="1"/>
</dbReference>
<evidence type="ECO:0000313" key="3">
    <source>
        <dbReference type="Proteomes" id="UP000001036"/>
    </source>
</evidence>
<dbReference type="PANTHER" id="PTHR34315:SF1">
    <property type="entry name" value="INTRADIOL RING-CLEAVAGE DIOXYGENASES DOMAIN-CONTAINING PROTEIN-RELATED"/>
    <property type="match status" value="1"/>
</dbReference>
<feature type="compositionally biased region" description="Polar residues" evidence="1">
    <location>
        <begin position="1"/>
        <end position="23"/>
    </location>
</feature>
<dbReference type="RefSeq" id="WP_012488438.1">
    <property type="nucleotide sequence ID" value="NC_010995.1"/>
</dbReference>
<dbReference type="GO" id="GO:0005506">
    <property type="term" value="F:iron ion binding"/>
    <property type="evidence" value="ECO:0007669"/>
    <property type="project" value="InterPro"/>
</dbReference>
<dbReference type="STRING" id="498211.CJA_2848"/>
<dbReference type="GO" id="GO:0016702">
    <property type="term" value="F:oxidoreductase activity, acting on single donors with incorporation of molecular oxygen, incorporation of two atoms of oxygen"/>
    <property type="evidence" value="ECO:0007669"/>
    <property type="project" value="InterPro"/>
</dbReference>
<organism evidence="2 3">
    <name type="scientific">Cellvibrio japonicus (strain Ueda107)</name>
    <name type="common">Pseudomonas fluorescens subsp. cellulosa</name>
    <dbReference type="NCBI Taxonomy" id="498211"/>
    <lineage>
        <taxon>Bacteria</taxon>
        <taxon>Pseudomonadati</taxon>
        <taxon>Pseudomonadota</taxon>
        <taxon>Gammaproteobacteria</taxon>
        <taxon>Cellvibrionales</taxon>
        <taxon>Cellvibrionaceae</taxon>
        <taxon>Cellvibrio</taxon>
    </lineage>
</organism>
<reference evidence="2 3" key="1">
    <citation type="journal article" date="2008" name="J. Bacteriol.">
        <title>Insights into plant cell wall degradation from the genome sequence of the soil bacterium Cellvibrio japonicus.</title>
        <authorList>
            <person name="Deboy R.T."/>
            <person name="Mongodin E.F."/>
            <person name="Fouts D.E."/>
            <person name="Tailford L.E."/>
            <person name="Khouri H."/>
            <person name="Emerson J.B."/>
            <person name="Mohamoud Y."/>
            <person name="Watkins K."/>
            <person name="Henrissat B."/>
            <person name="Gilbert H.J."/>
            <person name="Nelson K.E."/>
        </authorList>
    </citation>
    <scope>NUCLEOTIDE SEQUENCE [LARGE SCALE GENOMIC DNA]</scope>
    <source>
        <strain evidence="2 3">Ueda107</strain>
    </source>
</reference>
<protein>
    <submittedName>
        <fullName evidence="2">Protocatechuate dioxygenase</fullName>
    </submittedName>
</protein>
<name>B3PC34_CELJU</name>